<name>B4J0X7_DROGR</name>
<protein>
    <submittedName>
        <fullName evidence="1">GH15901</fullName>
    </submittedName>
</protein>
<dbReference type="OrthoDB" id="8757000at2759"/>
<keyword evidence="2" id="KW-1185">Reference proteome</keyword>
<proteinExistence type="predicted"/>
<organism evidence="2">
    <name type="scientific">Drosophila grimshawi</name>
    <name type="common">Hawaiian fruit fly</name>
    <name type="synonym">Idiomyia grimshawi</name>
    <dbReference type="NCBI Taxonomy" id="7222"/>
    <lineage>
        <taxon>Eukaryota</taxon>
        <taxon>Metazoa</taxon>
        <taxon>Ecdysozoa</taxon>
        <taxon>Arthropoda</taxon>
        <taxon>Hexapoda</taxon>
        <taxon>Insecta</taxon>
        <taxon>Pterygota</taxon>
        <taxon>Neoptera</taxon>
        <taxon>Endopterygota</taxon>
        <taxon>Diptera</taxon>
        <taxon>Brachycera</taxon>
        <taxon>Muscomorpha</taxon>
        <taxon>Ephydroidea</taxon>
        <taxon>Drosophilidae</taxon>
        <taxon>Drosophila</taxon>
        <taxon>Hawaiian Drosophila</taxon>
    </lineage>
</organism>
<sequence>MNIPQWHTIPAVALNQIYDYLESRDRSAAANCCWAWRQPFFQRRYFRNFRFHIDVAQDAKLSFFHRTMANLAKELVIVFDFHNAFHIQKMRRLLYKVARCDNIRSLRFQTNNVGLVAAGNMHSEHLIAIEQCFVEPLKMILNRKSQACQVLDLGAIEALTYYGQDFLKAMGKPQELLQLTLASIKYDPSHYPILGLDTTLLQKCAALQVLSLDYDTLNDELLHTIQVLPLRKLLIVVHGLDREEHAGVSEAAWANFATHFTGIKLVLTLVYAYEAVELLQLRILRRHMPITHIRMLFCEFMNHEAIDWMSVHNSDTLRSIYYIDSVSKHSNRMDYMRHTRRQDPFVMLSWRCKQLEEFVVHGYNMDPHLLLGIARLRGRQLRRFEVSQIDWHLNSVPKSLFNEEMCTLLGQHWSLIEPEQLPSEGYGPVDYDVRDKFVYELLRQDLSH</sequence>
<dbReference type="GO" id="GO:0031398">
    <property type="term" value="P:positive regulation of protein ubiquitination"/>
    <property type="evidence" value="ECO:0007669"/>
    <property type="project" value="TreeGrafter"/>
</dbReference>
<dbReference type="AlphaFoldDB" id="B4J0X7"/>
<dbReference type="PANTHER" id="PTHR20933">
    <property type="entry name" value="F-BOX ONLY PROTEIN 33"/>
    <property type="match status" value="1"/>
</dbReference>
<dbReference type="FunCoup" id="B4J0X7">
    <property type="interactions" value="414"/>
</dbReference>
<dbReference type="PANTHER" id="PTHR20933:SF3">
    <property type="entry name" value="F-BOX ONLY PROTEIN 33"/>
    <property type="match status" value="1"/>
</dbReference>
<dbReference type="EMBL" id="CH916366">
    <property type="protein sequence ID" value="EDV95798.1"/>
    <property type="molecule type" value="Genomic_DNA"/>
</dbReference>
<dbReference type="PhylomeDB" id="B4J0X7"/>
<dbReference type="HOGENOM" id="CLU_035764_0_0_1"/>
<dbReference type="Gene3D" id="3.80.10.10">
    <property type="entry name" value="Ribonuclease Inhibitor"/>
    <property type="match status" value="1"/>
</dbReference>
<dbReference type="eggNOG" id="ENOG502QPU4">
    <property type="taxonomic scope" value="Eukaryota"/>
</dbReference>
<accession>B4J0X7</accession>
<dbReference type="STRING" id="7222.B4J0X7"/>
<evidence type="ECO:0000313" key="1">
    <source>
        <dbReference type="EMBL" id="EDV95798.1"/>
    </source>
</evidence>
<dbReference type="InParanoid" id="B4J0X7"/>
<gene>
    <name evidence="1" type="primary">Dgri\GH15901</name>
    <name evidence="1" type="ORF">Dgri_GH15901</name>
</gene>
<dbReference type="OMA" id="QNAFHIQ"/>
<dbReference type="Proteomes" id="UP000001070">
    <property type="component" value="Unassembled WGS sequence"/>
</dbReference>
<dbReference type="InterPro" id="IPR032675">
    <property type="entry name" value="LRR_dom_sf"/>
</dbReference>
<reference evidence="1 2" key="1">
    <citation type="journal article" date="2007" name="Nature">
        <title>Evolution of genes and genomes on the Drosophila phylogeny.</title>
        <authorList>
            <consortium name="Drosophila 12 Genomes Consortium"/>
            <person name="Clark A.G."/>
            <person name="Eisen M.B."/>
            <person name="Smith D.R."/>
            <person name="Bergman C.M."/>
            <person name="Oliver B."/>
            <person name="Markow T.A."/>
            <person name="Kaufman T.C."/>
            <person name="Kellis M."/>
            <person name="Gelbart W."/>
            <person name="Iyer V.N."/>
            <person name="Pollard D.A."/>
            <person name="Sackton T.B."/>
            <person name="Larracuente A.M."/>
            <person name="Singh N.D."/>
            <person name="Abad J.P."/>
            <person name="Abt D.N."/>
            <person name="Adryan B."/>
            <person name="Aguade M."/>
            <person name="Akashi H."/>
            <person name="Anderson W.W."/>
            <person name="Aquadro C.F."/>
            <person name="Ardell D.H."/>
            <person name="Arguello R."/>
            <person name="Artieri C.G."/>
            <person name="Barbash D.A."/>
            <person name="Barker D."/>
            <person name="Barsanti P."/>
            <person name="Batterham P."/>
            <person name="Batzoglou S."/>
            <person name="Begun D."/>
            <person name="Bhutkar A."/>
            <person name="Blanco E."/>
            <person name="Bosak S.A."/>
            <person name="Bradley R.K."/>
            <person name="Brand A.D."/>
            <person name="Brent M.R."/>
            <person name="Brooks A.N."/>
            <person name="Brown R.H."/>
            <person name="Butlin R.K."/>
            <person name="Caggese C."/>
            <person name="Calvi B.R."/>
            <person name="Bernardo de Carvalho A."/>
            <person name="Caspi A."/>
            <person name="Castrezana S."/>
            <person name="Celniker S.E."/>
            <person name="Chang J.L."/>
            <person name="Chapple C."/>
            <person name="Chatterji S."/>
            <person name="Chinwalla A."/>
            <person name="Civetta A."/>
            <person name="Clifton S.W."/>
            <person name="Comeron J.M."/>
            <person name="Costello J.C."/>
            <person name="Coyne J.A."/>
            <person name="Daub J."/>
            <person name="David R.G."/>
            <person name="Delcher A.L."/>
            <person name="Delehaunty K."/>
            <person name="Do C.B."/>
            <person name="Ebling H."/>
            <person name="Edwards K."/>
            <person name="Eickbush T."/>
            <person name="Evans J.D."/>
            <person name="Filipski A."/>
            <person name="Findeiss S."/>
            <person name="Freyhult E."/>
            <person name="Fulton L."/>
            <person name="Fulton R."/>
            <person name="Garcia A.C."/>
            <person name="Gardiner A."/>
            <person name="Garfield D.A."/>
            <person name="Garvin B.E."/>
            <person name="Gibson G."/>
            <person name="Gilbert D."/>
            <person name="Gnerre S."/>
            <person name="Godfrey J."/>
            <person name="Good R."/>
            <person name="Gotea V."/>
            <person name="Gravely B."/>
            <person name="Greenberg A.J."/>
            <person name="Griffiths-Jones S."/>
            <person name="Gross S."/>
            <person name="Guigo R."/>
            <person name="Gustafson E.A."/>
            <person name="Haerty W."/>
            <person name="Hahn M.W."/>
            <person name="Halligan D.L."/>
            <person name="Halpern A.L."/>
            <person name="Halter G.M."/>
            <person name="Han M.V."/>
            <person name="Heger A."/>
            <person name="Hillier L."/>
            <person name="Hinrichs A.S."/>
            <person name="Holmes I."/>
            <person name="Hoskins R.A."/>
            <person name="Hubisz M.J."/>
            <person name="Hultmark D."/>
            <person name="Huntley M.A."/>
            <person name="Jaffe D.B."/>
            <person name="Jagadeeshan S."/>
            <person name="Jeck W.R."/>
            <person name="Johnson J."/>
            <person name="Jones C.D."/>
            <person name="Jordan W.C."/>
            <person name="Karpen G.H."/>
            <person name="Kataoka E."/>
            <person name="Keightley P.D."/>
            <person name="Kheradpour P."/>
            <person name="Kirkness E.F."/>
            <person name="Koerich L.B."/>
            <person name="Kristiansen K."/>
            <person name="Kudrna D."/>
            <person name="Kulathinal R.J."/>
            <person name="Kumar S."/>
            <person name="Kwok R."/>
            <person name="Lander E."/>
            <person name="Langley C.H."/>
            <person name="Lapoint R."/>
            <person name="Lazzaro B.P."/>
            <person name="Lee S.J."/>
            <person name="Levesque L."/>
            <person name="Li R."/>
            <person name="Lin C.F."/>
            <person name="Lin M.F."/>
            <person name="Lindblad-Toh K."/>
            <person name="Llopart A."/>
            <person name="Long M."/>
            <person name="Low L."/>
            <person name="Lozovsky E."/>
            <person name="Lu J."/>
            <person name="Luo M."/>
            <person name="Machado C.A."/>
            <person name="Makalowski W."/>
            <person name="Marzo M."/>
            <person name="Matsuda M."/>
            <person name="Matzkin L."/>
            <person name="McAllister B."/>
            <person name="McBride C.S."/>
            <person name="McKernan B."/>
            <person name="McKernan K."/>
            <person name="Mendez-Lago M."/>
            <person name="Minx P."/>
            <person name="Mollenhauer M.U."/>
            <person name="Montooth K."/>
            <person name="Mount S.M."/>
            <person name="Mu X."/>
            <person name="Myers E."/>
            <person name="Negre B."/>
            <person name="Newfeld S."/>
            <person name="Nielsen R."/>
            <person name="Noor M.A."/>
            <person name="O'Grady P."/>
            <person name="Pachter L."/>
            <person name="Papaceit M."/>
            <person name="Parisi M.J."/>
            <person name="Parisi M."/>
            <person name="Parts L."/>
            <person name="Pedersen J.S."/>
            <person name="Pesole G."/>
            <person name="Phillippy A.M."/>
            <person name="Ponting C.P."/>
            <person name="Pop M."/>
            <person name="Porcelli D."/>
            <person name="Powell J.R."/>
            <person name="Prohaska S."/>
            <person name="Pruitt K."/>
            <person name="Puig M."/>
            <person name="Quesneville H."/>
            <person name="Ram K.R."/>
            <person name="Rand D."/>
            <person name="Rasmussen M.D."/>
            <person name="Reed L.K."/>
            <person name="Reenan R."/>
            <person name="Reily A."/>
            <person name="Remington K.A."/>
            <person name="Rieger T.T."/>
            <person name="Ritchie M.G."/>
            <person name="Robin C."/>
            <person name="Rogers Y.H."/>
            <person name="Rohde C."/>
            <person name="Rozas J."/>
            <person name="Rubenfield M.J."/>
            <person name="Ruiz A."/>
            <person name="Russo S."/>
            <person name="Salzberg S.L."/>
            <person name="Sanchez-Gracia A."/>
            <person name="Saranga D.J."/>
            <person name="Sato H."/>
            <person name="Schaeffer S.W."/>
            <person name="Schatz M.C."/>
            <person name="Schlenke T."/>
            <person name="Schwartz R."/>
            <person name="Segarra C."/>
            <person name="Singh R.S."/>
            <person name="Sirot L."/>
            <person name="Sirota M."/>
            <person name="Sisneros N.B."/>
            <person name="Smith C.D."/>
            <person name="Smith T.F."/>
            <person name="Spieth J."/>
            <person name="Stage D.E."/>
            <person name="Stark A."/>
            <person name="Stephan W."/>
            <person name="Strausberg R.L."/>
            <person name="Strempel S."/>
            <person name="Sturgill D."/>
            <person name="Sutton G."/>
            <person name="Sutton G.G."/>
            <person name="Tao W."/>
            <person name="Teichmann S."/>
            <person name="Tobari Y.N."/>
            <person name="Tomimura Y."/>
            <person name="Tsolas J.M."/>
            <person name="Valente V.L."/>
            <person name="Venter E."/>
            <person name="Venter J.C."/>
            <person name="Vicario S."/>
            <person name="Vieira F.G."/>
            <person name="Vilella A.J."/>
            <person name="Villasante A."/>
            <person name="Walenz B."/>
            <person name="Wang J."/>
            <person name="Wasserman M."/>
            <person name="Watts T."/>
            <person name="Wilson D."/>
            <person name="Wilson R.K."/>
            <person name="Wing R.A."/>
            <person name="Wolfner M.F."/>
            <person name="Wong A."/>
            <person name="Wong G.K."/>
            <person name="Wu C.I."/>
            <person name="Wu G."/>
            <person name="Yamamoto D."/>
            <person name="Yang H.P."/>
            <person name="Yang S.P."/>
            <person name="Yorke J.A."/>
            <person name="Yoshida K."/>
            <person name="Zdobnov E."/>
            <person name="Zhang P."/>
            <person name="Zhang Y."/>
            <person name="Zimin A.V."/>
            <person name="Baldwin J."/>
            <person name="Abdouelleil A."/>
            <person name="Abdulkadir J."/>
            <person name="Abebe A."/>
            <person name="Abera B."/>
            <person name="Abreu J."/>
            <person name="Acer S.C."/>
            <person name="Aftuck L."/>
            <person name="Alexander A."/>
            <person name="An P."/>
            <person name="Anderson E."/>
            <person name="Anderson S."/>
            <person name="Arachi H."/>
            <person name="Azer M."/>
            <person name="Bachantsang P."/>
            <person name="Barry A."/>
            <person name="Bayul T."/>
            <person name="Berlin A."/>
            <person name="Bessette D."/>
            <person name="Bloom T."/>
            <person name="Blye J."/>
            <person name="Boguslavskiy L."/>
            <person name="Bonnet C."/>
            <person name="Boukhgalter B."/>
            <person name="Bourzgui I."/>
            <person name="Brown A."/>
            <person name="Cahill P."/>
            <person name="Channer S."/>
            <person name="Cheshatsang Y."/>
            <person name="Chuda L."/>
            <person name="Citroen M."/>
            <person name="Collymore A."/>
            <person name="Cooke P."/>
            <person name="Costello M."/>
            <person name="D'Aco K."/>
            <person name="Daza R."/>
            <person name="De Haan G."/>
            <person name="DeGray S."/>
            <person name="DeMaso C."/>
            <person name="Dhargay N."/>
            <person name="Dooley K."/>
            <person name="Dooley E."/>
            <person name="Doricent M."/>
            <person name="Dorje P."/>
            <person name="Dorjee K."/>
            <person name="Dupes A."/>
            <person name="Elong R."/>
            <person name="Falk J."/>
            <person name="Farina A."/>
            <person name="Faro S."/>
            <person name="Ferguson D."/>
            <person name="Fisher S."/>
            <person name="Foley C.D."/>
            <person name="Franke A."/>
            <person name="Friedrich D."/>
            <person name="Gadbois L."/>
            <person name="Gearin G."/>
            <person name="Gearin C.R."/>
            <person name="Giannoukos G."/>
            <person name="Goode T."/>
            <person name="Graham J."/>
            <person name="Grandbois E."/>
            <person name="Grewal S."/>
            <person name="Gyaltsen K."/>
            <person name="Hafez N."/>
            <person name="Hagos B."/>
            <person name="Hall J."/>
            <person name="Henson C."/>
            <person name="Hollinger A."/>
            <person name="Honan T."/>
            <person name="Huard M.D."/>
            <person name="Hughes L."/>
            <person name="Hurhula B."/>
            <person name="Husby M.E."/>
            <person name="Kamat A."/>
            <person name="Kanga B."/>
            <person name="Kashin S."/>
            <person name="Khazanovich D."/>
            <person name="Kisner P."/>
            <person name="Lance K."/>
            <person name="Lara M."/>
            <person name="Lee W."/>
            <person name="Lennon N."/>
            <person name="Letendre F."/>
            <person name="LeVine R."/>
            <person name="Lipovsky A."/>
            <person name="Liu X."/>
            <person name="Liu J."/>
            <person name="Liu S."/>
            <person name="Lokyitsang T."/>
            <person name="Lokyitsang Y."/>
            <person name="Lubonja R."/>
            <person name="Lui A."/>
            <person name="MacDonald P."/>
            <person name="Magnisalis V."/>
            <person name="Maru K."/>
            <person name="Matthews C."/>
            <person name="McCusker W."/>
            <person name="McDonough S."/>
            <person name="Mehta T."/>
            <person name="Meldrim J."/>
            <person name="Meneus L."/>
            <person name="Mihai O."/>
            <person name="Mihalev A."/>
            <person name="Mihova T."/>
            <person name="Mittelman R."/>
            <person name="Mlenga V."/>
            <person name="Montmayeur A."/>
            <person name="Mulrain L."/>
            <person name="Navidi A."/>
            <person name="Naylor J."/>
            <person name="Negash T."/>
            <person name="Nguyen T."/>
            <person name="Nguyen N."/>
            <person name="Nicol R."/>
            <person name="Norbu C."/>
            <person name="Norbu N."/>
            <person name="Novod N."/>
            <person name="O'Neill B."/>
            <person name="Osman S."/>
            <person name="Markiewicz E."/>
            <person name="Oyono O.L."/>
            <person name="Patti C."/>
            <person name="Phunkhang P."/>
            <person name="Pierre F."/>
            <person name="Priest M."/>
            <person name="Raghuraman S."/>
            <person name="Rege F."/>
            <person name="Reyes R."/>
            <person name="Rise C."/>
            <person name="Rogov P."/>
            <person name="Ross K."/>
            <person name="Ryan E."/>
            <person name="Settipalli S."/>
            <person name="Shea T."/>
            <person name="Sherpa N."/>
            <person name="Shi L."/>
            <person name="Shih D."/>
            <person name="Sparrow T."/>
            <person name="Spaulding J."/>
            <person name="Stalker J."/>
            <person name="Stange-Thomann N."/>
            <person name="Stavropoulos S."/>
            <person name="Stone C."/>
            <person name="Strader C."/>
            <person name="Tesfaye S."/>
            <person name="Thomson T."/>
            <person name="Thoulutsang Y."/>
            <person name="Thoulutsang D."/>
            <person name="Topham K."/>
            <person name="Topping I."/>
            <person name="Tsamla T."/>
            <person name="Vassiliev H."/>
            <person name="Vo A."/>
            <person name="Wangchuk T."/>
            <person name="Wangdi T."/>
            <person name="Weiand M."/>
            <person name="Wilkinson J."/>
            <person name="Wilson A."/>
            <person name="Yadav S."/>
            <person name="Young G."/>
            <person name="Yu Q."/>
            <person name="Zembek L."/>
            <person name="Zhong D."/>
            <person name="Zimmer A."/>
            <person name="Zwirko Z."/>
            <person name="Jaffe D.B."/>
            <person name="Alvarez P."/>
            <person name="Brockman W."/>
            <person name="Butler J."/>
            <person name="Chin C."/>
            <person name="Gnerre S."/>
            <person name="Grabherr M."/>
            <person name="Kleber M."/>
            <person name="Mauceli E."/>
            <person name="MacCallum I."/>
        </authorList>
    </citation>
    <scope>NUCLEOTIDE SEQUENCE [LARGE SCALE GENOMIC DNA]</scope>
    <source>
        <strain evidence="2">Tucson 15287-2541.00</strain>
    </source>
</reference>
<dbReference type="KEGG" id="dgr:6557209"/>
<evidence type="ECO:0000313" key="2">
    <source>
        <dbReference type="Proteomes" id="UP000001070"/>
    </source>
</evidence>